<gene>
    <name evidence="1" type="ORF">KIN20_007356</name>
</gene>
<accession>A0AAD5M5D0</accession>
<dbReference type="AlphaFoldDB" id="A0AAD5M5D0"/>
<organism evidence="1 2">
    <name type="scientific">Parelaphostrongylus tenuis</name>
    <name type="common">Meningeal worm</name>
    <dbReference type="NCBI Taxonomy" id="148309"/>
    <lineage>
        <taxon>Eukaryota</taxon>
        <taxon>Metazoa</taxon>
        <taxon>Ecdysozoa</taxon>
        <taxon>Nematoda</taxon>
        <taxon>Chromadorea</taxon>
        <taxon>Rhabditida</taxon>
        <taxon>Rhabditina</taxon>
        <taxon>Rhabditomorpha</taxon>
        <taxon>Strongyloidea</taxon>
        <taxon>Metastrongylidae</taxon>
        <taxon>Parelaphostrongylus</taxon>
    </lineage>
</organism>
<dbReference type="Proteomes" id="UP001196413">
    <property type="component" value="Unassembled WGS sequence"/>
</dbReference>
<name>A0AAD5M5D0_PARTN</name>
<feature type="non-terminal residue" evidence="1">
    <location>
        <position position="170"/>
    </location>
</feature>
<reference evidence="1" key="1">
    <citation type="submission" date="2021-06" db="EMBL/GenBank/DDBJ databases">
        <title>Parelaphostrongylus tenuis whole genome reference sequence.</title>
        <authorList>
            <person name="Garwood T.J."/>
            <person name="Larsen P.A."/>
            <person name="Fountain-Jones N.M."/>
            <person name="Garbe J.R."/>
            <person name="Macchietto M.G."/>
            <person name="Kania S.A."/>
            <person name="Gerhold R.W."/>
            <person name="Richards J.E."/>
            <person name="Wolf T.M."/>
        </authorList>
    </citation>
    <scope>NUCLEOTIDE SEQUENCE</scope>
    <source>
        <strain evidence="1">MNPRO001-30</strain>
        <tissue evidence="1">Meninges</tissue>
    </source>
</reference>
<evidence type="ECO:0000313" key="1">
    <source>
        <dbReference type="EMBL" id="KAJ1351365.1"/>
    </source>
</evidence>
<keyword evidence="2" id="KW-1185">Reference proteome</keyword>
<protein>
    <submittedName>
        <fullName evidence="1">Uncharacterized protein</fullName>
    </submittedName>
</protein>
<evidence type="ECO:0000313" key="2">
    <source>
        <dbReference type="Proteomes" id="UP001196413"/>
    </source>
</evidence>
<dbReference type="EMBL" id="JAHQIW010001059">
    <property type="protein sequence ID" value="KAJ1351365.1"/>
    <property type="molecule type" value="Genomic_DNA"/>
</dbReference>
<comment type="caution">
    <text evidence="1">The sequence shown here is derived from an EMBL/GenBank/DDBJ whole genome shotgun (WGS) entry which is preliminary data.</text>
</comment>
<sequence>MCRPKFLEFHQVPNAAQAFVSRLVMQGVFDVLEQQGRAAGLPDFIIMSILDQLKVNISYTPLECPLVSINPTADVDNGANMMANCVVVSNTVTRICPAMKMCMLNNGAEFISIPSQHMSISGTLTTTNIIMAKLDQGYVAKCGEQSASYFNIRSVWLPLRCGSCHCHLKC</sequence>
<proteinExistence type="predicted"/>